<protein>
    <submittedName>
        <fullName evidence="2">Uncharacterized protein</fullName>
    </submittedName>
</protein>
<evidence type="ECO:0000313" key="2">
    <source>
        <dbReference type="EMBL" id="QOV44124.1"/>
    </source>
</evidence>
<evidence type="ECO:0000256" key="1">
    <source>
        <dbReference type="SAM" id="MobiDB-lite"/>
    </source>
</evidence>
<organism evidence="2 3">
    <name type="scientific">Streptomyces chromofuscus</name>
    <dbReference type="NCBI Taxonomy" id="42881"/>
    <lineage>
        <taxon>Bacteria</taxon>
        <taxon>Bacillati</taxon>
        <taxon>Actinomycetota</taxon>
        <taxon>Actinomycetes</taxon>
        <taxon>Kitasatosporales</taxon>
        <taxon>Streptomycetaceae</taxon>
        <taxon>Streptomyces</taxon>
    </lineage>
</organism>
<accession>A0A7M2T7C5</accession>
<dbReference type="Proteomes" id="UP000594008">
    <property type="component" value="Chromosome"/>
</dbReference>
<evidence type="ECO:0000313" key="3">
    <source>
        <dbReference type="Proteomes" id="UP000594008"/>
    </source>
</evidence>
<dbReference type="EMBL" id="CP063374">
    <property type="protein sequence ID" value="QOV44124.1"/>
    <property type="molecule type" value="Genomic_DNA"/>
</dbReference>
<proteinExistence type="predicted"/>
<sequence length="55" mass="5733">METRATANHPAAAERAAVGTDRTALGQRLDGRVAEPAVDLPLVAVEQHDTVGAQQ</sequence>
<feature type="region of interest" description="Disordered" evidence="1">
    <location>
        <begin position="1"/>
        <end position="20"/>
    </location>
</feature>
<reference evidence="2 3" key="1">
    <citation type="submission" date="2020-10" db="EMBL/GenBank/DDBJ databases">
        <title>Streptomyces chromofuscus complate genome analysis.</title>
        <authorList>
            <person name="Anwar N."/>
        </authorList>
    </citation>
    <scope>NUCLEOTIDE SEQUENCE [LARGE SCALE GENOMIC DNA]</scope>
    <source>
        <strain evidence="2 3">DSM 40273</strain>
    </source>
</reference>
<dbReference type="KEGG" id="schf:IPT68_31460"/>
<keyword evidence="3" id="KW-1185">Reference proteome</keyword>
<dbReference type="RefSeq" id="WP_189698059.1">
    <property type="nucleotide sequence ID" value="NZ_BMTA01000007.1"/>
</dbReference>
<name>A0A7M2T7C5_STRCW</name>
<gene>
    <name evidence="2" type="ORF">IPT68_31460</name>
</gene>
<dbReference type="AlphaFoldDB" id="A0A7M2T7C5"/>